<gene>
    <name evidence="9" type="ORF">COU46_00795</name>
</gene>
<evidence type="ECO:0000256" key="4">
    <source>
        <dbReference type="ARBA" id="ARBA00022840"/>
    </source>
</evidence>
<keyword evidence="6" id="KW-0170">Cobalt</keyword>
<proteinExistence type="predicted"/>
<dbReference type="InterPro" id="IPR005144">
    <property type="entry name" value="ATP-cone_dom"/>
</dbReference>
<dbReference type="GO" id="GO:0005524">
    <property type="term" value="F:ATP binding"/>
    <property type="evidence" value="ECO:0007669"/>
    <property type="project" value="UniProtKB-UniRule"/>
</dbReference>
<sequence>MQSKSSIFITSVRKRDGRVVPFDKTRIASAILRAMRAMNEGNLDRDPLRITDRVVRGLFKKYPKGGTPSIEEIQDIVEEALIVMDFPKTAKGYILYRHERAEIREKSKFVPEHVKKLAEDSKKYFRNELAEFIYYRTYSRWMDDEDRRETWTETVGRYIDFMKENIADKLKEEEYEEIRSAILKQEIMPSMRLLWSAGRAAKFTHVAAYNCSFIAPNKLRDFADIMYLLMCGTGVGFSVETQTVQQLPIIKRQTGNKLPVYIIEDSKEGWGDTLTLGLKTWFEGDDISFDYSLLRPAGARLKTMGGRSSGPEPLKALLDFSRNKILAKQGRRLSNLDVHDIICKVGEVVVMGGVRRSALISLSDLDDDEMRHAKTGQFYLTQPQRSMANNSAAYNEKPSTTQFMEEWLSLAKSGTGERGIFNRKGLKAQLPERRWKVFKDHHGTSGTNPCGEIVLRSKQFCNLAEVVAREEDTRETLLRKVRLATILGTYQATLTDFPYISKEWKKNCEEERLLGVSVTGQWDSPESQKPEILRELRNESLRINRIYAKRFGINESTCITCVKPSGTVSQLVDAASGMHPRHSKYYIRRIRISATDPLFSMLKDQKFPYWPEVGQSESSATTYVLEFPVKAPQKARTRNEFTAIEQLEYWKKVKENYTEHNPSVTISVGDHEWLEAADWLYKNWEILGGLSFLPRNDHVYKLAPYEEVTEGKYNELLAKMPKVDFSQIVAYEKDDQTAGSKELACVSGVCEIDIAMEKLPPAPEPVVENNKK</sequence>
<comment type="cofactor">
    <cofactor evidence="1">
        <name>adenosylcob(III)alamin</name>
        <dbReference type="ChEBI" id="CHEBI:18408"/>
    </cofactor>
</comment>
<dbReference type="GO" id="GO:0031419">
    <property type="term" value="F:cobalamin binding"/>
    <property type="evidence" value="ECO:0007669"/>
    <property type="project" value="UniProtKB-KW"/>
</dbReference>
<accession>A0A2H0TG83</accession>
<dbReference type="InterPro" id="IPR050862">
    <property type="entry name" value="RdRp_reductase_class-2"/>
</dbReference>
<feature type="domain" description="ATP-cone" evidence="8">
    <location>
        <begin position="10"/>
        <end position="104"/>
    </location>
</feature>
<dbReference type="Pfam" id="PF03477">
    <property type="entry name" value="ATP-cone"/>
    <property type="match status" value="1"/>
</dbReference>
<name>A0A2H0TG83_9BACT</name>
<evidence type="ECO:0000256" key="7">
    <source>
        <dbReference type="PROSITE-ProRule" id="PRU00492"/>
    </source>
</evidence>
<dbReference type="PANTHER" id="PTHR43371:SF1">
    <property type="entry name" value="RIBONUCLEOSIDE-DIPHOSPHATE REDUCTASE"/>
    <property type="match status" value="1"/>
</dbReference>
<evidence type="ECO:0000256" key="5">
    <source>
        <dbReference type="ARBA" id="ARBA00023002"/>
    </source>
</evidence>
<evidence type="ECO:0000256" key="6">
    <source>
        <dbReference type="ARBA" id="ARBA00023285"/>
    </source>
</evidence>
<dbReference type="Pfam" id="PF17975">
    <property type="entry name" value="RNR_Alpha"/>
    <property type="match status" value="1"/>
</dbReference>
<keyword evidence="4 7" id="KW-0067">ATP-binding</keyword>
<dbReference type="PROSITE" id="PS51161">
    <property type="entry name" value="ATP_CONE"/>
    <property type="match status" value="1"/>
</dbReference>
<dbReference type="GO" id="GO:0004748">
    <property type="term" value="F:ribonucleoside-diphosphate reductase activity, thioredoxin disulfide as acceptor"/>
    <property type="evidence" value="ECO:0007669"/>
    <property type="project" value="TreeGrafter"/>
</dbReference>
<dbReference type="Gene3D" id="3.20.70.20">
    <property type="match status" value="3"/>
</dbReference>
<keyword evidence="5" id="KW-0560">Oxidoreductase</keyword>
<evidence type="ECO:0000256" key="3">
    <source>
        <dbReference type="ARBA" id="ARBA00022741"/>
    </source>
</evidence>
<keyword evidence="3 7" id="KW-0547">Nucleotide-binding</keyword>
<dbReference type="AlphaFoldDB" id="A0A2H0TG83"/>
<evidence type="ECO:0000259" key="8">
    <source>
        <dbReference type="PROSITE" id="PS51161"/>
    </source>
</evidence>
<evidence type="ECO:0000313" key="10">
    <source>
        <dbReference type="Proteomes" id="UP000229383"/>
    </source>
</evidence>
<protein>
    <submittedName>
        <fullName evidence="9">Ribonucleoside-triphosphate reductase</fullName>
    </submittedName>
</protein>
<keyword evidence="2" id="KW-0846">Cobalamin</keyword>
<evidence type="ECO:0000313" key="9">
    <source>
        <dbReference type="EMBL" id="PIR70541.1"/>
    </source>
</evidence>
<comment type="caution">
    <text evidence="9">The sequence shown here is derived from an EMBL/GenBank/DDBJ whole genome shotgun (WGS) entry which is preliminary data.</text>
</comment>
<dbReference type="PANTHER" id="PTHR43371">
    <property type="entry name" value="VITAMIN B12-DEPENDENT RIBONUCLEOTIDE REDUCTASE"/>
    <property type="match status" value="1"/>
</dbReference>
<dbReference type="Proteomes" id="UP000229383">
    <property type="component" value="Unassembled WGS sequence"/>
</dbReference>
<organism evidence="9 10">
    <name type="scientific">Candidatus Niyogibacteria bacterium CG10_big_fil_rev_8_21_14_0_10_42_19</name>
    <dbReference type="NCBI Taxonomy" id="1974725"/>
    <lineage>
        <taxon>Bacteria</taxon>
        <taxon>Candidatus Niyogiibacteriota</taxon>
    </lineage>
</organism>
<dbReference type="EMBL" id="PFCN01000012">
    <property type="protein sequence ID" value="PIR70541.1"/>
    <property type="molecule type" value="Genomic_DNA"/>
</dbReference>
<dbReference type="InterPro" id="IPR040763">
    <property type="entry name" value="RNR_alpha_hel"/>
</dbReference>
<evidence type="ECO:0000256" key="1">
    <source>
        <dbReference type="ARBA" id="ARBA00001922"/>
    </source>
</evidence>
<dbReference type="SUPFAM" id="SSF51998">
    <property type="entry name" value="PFL-like glycyl radical enzymes"/>
    <property type="match status" value="1"/>
</dbReference>
<reference evidence="10" key="1">
    <citation type="submission" date="2017-09" db="EMBL/GenBank/DDBJ databases">
        <title>Depth-based differentiation of microbial function through sediment-hosted aquifers and enrichment of novel symbionts in the deep terrestrial subsurface.</title>
        <authorList>
            <person name="Probst A.J."/>
            <person name="Ladd B."/>
            <person name="Jarett J.K."/>
            <person name="Geller-Mcgrath D.E."/>
            <person name="Sieber C.M.K."/>
            <person name="Emerson J.B."/>
            <person name="Anantharaman K."/>
            <person name="Thomas B.C."/>
            <person name="Malmstrom R."/>
            <person name="Stieglmeier M."/>
            <person name="Klingl A."/>
            <person name="Woyke T."/>
            <person name="Ryan C.M."/>
            <person name="Banfield J.F."/>
        </authorList>
    </citation>
    <scope>NUCLEOTIDE SEQUENCE [LARGE SCALE GENOMIC DNA]</scope>
</reference>
<evidence type="ECO:0000256" key="2">
    <source>
        <dbReference type="ARBA" id="ARBA00022628"/>
    </source>
</evidence>